<feature type="transmembrane region" description="Helical" evidence="1">
    <location>
        <begin position="94"/>
        <end position="115"/>
    </location>
</feature>
<organism evidence="2 3">
    <name type="scientific">Ataeniobius toweri</name>
    <dbReference type="NCBI Taxonomy" id="208326"/>
    <lineage>
        <taxon>Eukaryota</taxon>
        <taxon>Metazoa</taxon>
        <taxon>Chordata</taxon>
        <taxon>Craniata</taxon>
        <taxon>Vertebrata</taxon>
        <taxon>Euteleostomi</taxon>
        <taxon>Actinopterygii</taxon>
        <taxon>Neopterygii</taxon>
        <taxon>Teleostei</taxon>
        <taxon>Neoteleostei</taxon>
        <taxon>Acanthomorphata</taxon>
        <taxon>Ovalentaria</taxon>
        <taxon>Atherinomorphae</taxon>
        <taxon>Cyprinodontiformes</taxon>
        <taxon>Goodeidae</taxon>
        <taxon>Ataeniobius</taxon>
    </lineage>
</organism>
<proteinExistence type="predicted"/>
<comment type="caution">
    <text evidence="2">The sequence shown here is derived from an EMBL/GenBank/DDBJ whole genome shotgun (WGS) entry which is preliminary data.</text>
</comment>
<evidence type="ECO:0000313" key="2">
    <source>
        <dbReference type="EMBL" id="MED6252575.1"/>
    </source>
</evidence>
<protein>
    <submittedName>
        <fullName evidence="2">Uncharacterized protein</fullName>
    </submittedName>
</protein>
<dbReference type="EMBL" id="JAHUTI010061906">
    <property type="protein sequence ID" value="MED6252575.1"/>
    <property type="molecule type" value="Genomic_DNA"/>
</dbReference>
<keyword evidence="1" id="KW-1133">Transmembrane helix</keyword>
<accession>A0ABU7BR54</accession>
<name>A0ABU7BR54_9TELE</name>
<keyword evidence="3" id="KW-1185">Reference proteome</keyword>
<sequence length="121" mass="13655">MTPQAQITSLAHSSLQNISSSIRLDERGLCTAIFRSLRMSHQIQVWTLAGPLQDIHRVVLRSWLWASGCCPAEKMNGRSSLRSKTLWSRFSCRMSLYIAAFIFYSILTSLPVSALKNIPIE</sequence>
<reference evidence="2 3" key="1">
    <citation type="submission" date="2021-07" db="EMBL/GenBank/DDBJ databases">
        <authorList>
            <person name="Palmer J.M."/>
        </authorList>
    </citation>
    <scope>NUCLEOTIDE SEQUENCE [LARGE SCALE GENOMIC DNA]</scope>
    <source>
        <strain evidence="2 3">AT_MEX2019</strain>
        <tissue evidence="2">Muscle</tissue>
    </source>
</reference>
<evidence type="ECO:0000313" key="3">
    <source>
        <dbReference type="Proteomes" id="UP001345963"/>
    </source>
</evidence>
<evidence type="ECO:0000256" key="1">
    <source>
        <dbReference type="SAM" id="Phobius"/>
    </source>
</evidence>
<keyword evidence="1" id="KW-0812">Transmembrane</keyword>
<keyword evidence="1" id="KW-0472">Membrane</keyword>
<dbReference type="Proteomes" id="UP001345963">
    <property type="component" value="Unassembled WGS sequence"/>
</dbReference>
<gene>
    <name evidence="2" type="ORF">ATANTOWER_013833</name>
</gene>